<accession>A0AAV4GH52</accession>
<evidence type="ECO:0000313" key="2">
    <source>
        <dbReference type="Proteomes" id="UP000762676"/>
    </source>
</evidence>
<dbReference type="Proteomes" id="UP000762676">
    <property type="component" value="Unassembled WGS sequence"/>
</dbReference>
<organism evidence="1 2">
    <name type="scientific">Elysia marginata</name>
    <dbReference type="NCBI Taxonomy" id="1093978"/>
    <lineage>
        <taxon>Eukaryota</taxon>
        <taxon>Metazoa</taxon>
        <taxon>Spiralia</taxon>
        <taxon>Lophotrochozoa</taxon>
        <taxon>Mollusca</taxon>
        <taxon>Gastropoda</taxon>
        <taxon>Heterobranchia</taxon>
        <taxon>Euthyneura</taxon>
        <taxon>Panpulmonata</taxon>
        <taxon>Sacoglossa</taxon>
        <taxon>Placobranchoidea</taxon>
        <taxon>Plakobranchidae</taxon>
        <taxon>Elysia</taxon>
    </lineage>
</organism>
<keyword evidence="2" id="KW-1185">Reference proteome</keyword>
<proteinExistence type="predicted"/>
<gene>
    <name evidence="1" type="ORF">ElyMa_002416900</name>
</gene>
<dbReference type="EMBL" id="BMAT01004951">
    <property type="protein sequence ID" value="GFR84420.1"/>
    <property type="molecule type" value="Genomic_DNA"/>
</dbReference>
<reference evidence="1 2" key="1">
    <citation type="journal article" date="2021" name="Elife">
        <title>Chloroplast acquisition without the gene transfer in kleptoplastic sea slugs, Plakobranchus ocellatus.</title>
        <authorList>
            <person name="Maeda T."/>
            <person name="Takahashi S."/>
            <person name="Yoshida T."/>
            <person name="Shimamura S."/>
            <person name="Takaki Y."/>
            <person name="Nagai Y."/>
            <person name="Toyoda A."/>
            <person name="Suzuki Y."/>
            <person name="Arimoto A."/>
            <person name="Ishii H."/>
            <person name="Satoh N."/>
            <person name="Nishiyama T."/>
            <person name="Hasebe M."/>
            <person name="Maruyama T."/>
            <person name="Minagawa J."/>
            <person name="Obokata J."/>
            <person name="Shigenobu S."/>
        </authorList>
    </citation>
    <scope>NUCLEOTIDE SEQUENCE [LARGE SCALE GENOMIC DNA]</scope>
</reference>
<protein>
    <submittedName>
        <fullName evidence="1">Uncharacterized protein</fullName>
    </submittedName>
</protein>
<sequence>MGFDIKAFAFGGAFKASYILHSLYSAPFVVDFGIRLVGGDNDPVTRHLIAERPPQIARGTCKCRTRTCCPFGCTDAFGGLPLFVVKALPLEVF</sequence>
<name>A0AAV4GH52_9GAST</name>
<dbReference type="AlphaFoldDB" id="A0AAV4GH52"/>
<comment type="caution">
    <text evidence="1">The sequence shown here is derived from an EMBL/GenBank/DDBJ whole genome shotgun (WGS) entry which is preliminary data.</text>
</comment>
<evidence type="ECO:0000313" key="1">
    <source>
        <dbReference type="EMBL" id="GFR84420.1"/>
    </source>
</evidence>